<evidence type="ECO:0000313" key="6">
    <source>
        <dbReference type="EMBL" id="TYT61763.1"/>
    </source>
</evidence>
<feature type="domain" description="Helicase C-terminal" evidence="5">
    <location>
        <begin position="288"/>
        <end position="476"/>
    </location>
</feature>
<feature type="domain" description="Helicase ATP-binding" evidence="4">
    <location>
        <begin position="68"/>
        <end position="250"/>
    </location>
</feature>
<dbReference type="Pfam" id="PF09369">
    <property type="entry name" value="MZB"/>
    <property type="match status" value="1"/>
</dbReference>
<dbReference type="RefSeq" id="WP_149081750.1">
    <property type="nucleotide sequence ID" value="NZ_VTAW01000014.1"/>
</dbReference>
<dbReference type="InterPro" id="IPR014001">
    <property type="entry name" value="Helicase_ATP-bd"/>
</dbReference>
<dbReference type="Gene3D" id="3.40.50.300">
    <property type="entry name" value="P-loop containing nucleotide triphosphate hydrolases"/>
    <property type="match status" value="2"/>
</dbReference>
<proteinExistence type="predicted"/>
<dbReference type="InterPro" id="IPR018973">
    <property type="entry name" value="MZB"/>
</dbReference>
<organism evidence="6 7">
    <name type="scientific">Natrialba swarupiae</name>
    <dbReference type="NCBI Taxonomy" id="2448032"/>
    <lineage>
        <taxon>Archaea</taxon>
        <taxon>Methanobacteriati</taxon>
        <taxon>Methanobacteriota</taxon>
        <taxon>Stenosarchaea group</taxon>
        <taxon>Halobacteria</taxon>
        <taxon>Halobacteriales</taxon>
        <taxon>Natrialbaceae</taxon>
        <taxon>Natrialba</taxon>
    </lineage>
</organism>
<name>A0A5D5ALA3_9EURY</name>
<dbReference type="InterPro" id="IPR001650">
    <property type="entry name" value="Helicase_C-like"/>
</dbReference>
<dbReference type="CDD" id="cd18797">
    <property type="entry name" value="SF2_C_Hrq"/>
    <property type="match status" value="1"/>
</dbReference>
<reference evidence="6 7" key="1">
    <citation type="submission" date="2019-08" db="EMBL/GenBank/DDBJ databases">
        <title>Archaea genome.</title>
        <authorList>
            <person name="Kajale S."/>
            <person name="Shouche Y."/>
            <person name="Deshpande N."/>
            <person name="Sharma A."/>
        </authorList>
    </citation>
    <scope>NUCLEOTIDE SEQUENCE [LARGE SCALE GENOMIC DNA]</scope>
    <source>
        <strain evidence="6 7">ESP3B_9</strain>
    </source>
</reference>
<evidence type="ECO:0000256" key="1">
    <source>
        <dbReference type="ARBA" id="ARBA00022741"/>
    </source>
</evidence>
<dbReference type="GO" id="GO:0005524">
    <property type="term" value="F:ATP binding"/>
    <property type="evidence" value="ECO:0007669"/>
    <property type="project" value="UniProtKB-KW"/>
</dbReference>
<dbReference type="GO" id="GO:0006289">
    <property type="term" value="P:nucleotide-excision repair"/>
    <property type="evidence" value="ECO:0007669"/>
    <property type="project" value="TreeGrafter"/>
</dbReference>
<sequence>MSRNAPQHDDVLSEEALKESFPDYSGQVTASEHVPARDADTVPAEEILRDELAEQLDNDLYRHQAKGLEALADDENIVVTTSTSSGKTRIYALQIARNQLDNSDATALCIYPMKALTRDQERTLNDRLGEWDVDTRTEVYDGDTRRDRKRDIRSNADTILTNPAGLNVYLPRHNTDSGWARFYNNLELIVVDEAHQYSGIMGTHVAWILRRLRRLLKYYDADPQFVLTTATIGNPAEHATRLTSEEFSVIDEDGSPHGERDIVLWKPPIDEEALREAEEYNMDPSEGGLEEFRISTGEEAAKVTAHLAINERQTLQFCSARQGTEIAAQKIGGAARDHPRDYYVDTKAYHGGLGKRTRRGIEAQLQDGVVDAVASTNALELGIDIGGIDATVTSGYPGTRQSFWQQIGRAGRGQTDALSVLVGGADAMDSYILDNPSYLFEDDVEDAVVSIENEQVYADHLCVAAKERPLTDEDAGILGEGDRLSEMVSMWQEAGVLERGVGLENGVHYTGDTRPESRISIYDTSGRQYIVNCIDGEIDHDPVAKERAYRDYHKGALFLHDGEQYEVVEVEHDAQTPRILVEERRTGRYTQTLSDKRISNLRPEMSQDLGNGYKLWFGRANVDIDYAQYLVHNISTGEVESGPHPTGSPPLSLDTELMWVSLPSDHLSTTISRLDEPLLQPTKHAEEDTGLTEPEQYTYAGGIHAAEHGIIQLAPLELMIDNSDVGGLSTPRHPDERIPGPVWFVHDGIDGGIGFSRAIYNNFENIAERTYDHLDTCDCQRRRGCPLCIMSEHCGNQNDPLDRVVGRQILGDVMDRL</sequence>
<dbReference type="PANTHER" id="PTHR47957:SF3">
    <property type="entry name" value="ATP-DEPENDENT HELICASE HRQ1"/>
    <property type="match status" value="1"/>
</dbReference>
<dbReference type="GO" id="GO:0036297">
    <property type="term" value="P:interstrand cross-link repair"/>
    <property type="evidence" value="ECO:0007669"/>
    <property type="project" value="TreeGrafter"/>
</dbReference>
<keyword evidence="7" id="KW-1185">Reference proteome</keyword>
<dbReference type="InterPro" id="IPR011545">
    <property type="entry name" value="DEAD/DEAH_box_helicase_dom"/>
</dbReference>
<dbReference type="EMBL" id="VTAW01000014">
    <property type="protein sequence ID" value="TYT61763.1"/>
    <property type="molecule type" value="Genomic_DNA"/>
</dbReference>
<keyword evidence="1" id="KW-0547">Nucleotide-binding</keyword>
<dbReference type="InterPro" id="IPR027417">
    <property type="entry name" value="P-loop_NTPase"/>
</dbReference>
<evidence type="ECO:0000259" key="5">
    <source>
        <dbReference type="PROSITE" id="PS51194"/>
    </source>
</evidence>
<keyword evidence="6" id="KW-0347">Helicase</keyword>
<evidence type="ECO:0000256" key="3">
    <source>
        <dbReference type="SAM" id="MobiDB-lite"/>
    </source>
</evidence>
<dbReference type="Pfam" id="PF00270">
    <property type="entry name" value="DEAD"/>
    <property type="match status" value="1"/>
</dbReference>
<feature type="compositionally biased region" description="Basic and acidic residues" evidence="3">
    <location>
        <begin position="1"/>
        <end position="21"/>
    </location>
</feature>
<dbReference type="AlphaFoldDB" id="A0A5D5ALA3"/>
<dbReference type="GO" id="GO:0003676">
    <property type="term" value="F:nucleic acid binding"/>
    <property type="evidence" value="ECO:0007669"/>
    <property type="project" value="InterPro"/>
</dbReference>
<dbReference type="GO" id="GO:0043138">
    <property type="term" value="F:3'-5' DNA helicase activity"/>
    <property type="evidence" value="ECO:0007669"/>
    <property type="project" value="TreeGrafter"/>
</dbReference>
<dbReference type="Proteomes" id="UP000324104">
    <property type="component" value="Unassembled WGS sequence"/>
</dbReference>
<dbReference type="SMART" id="SM00487">
    <property type="entry name" value="DEXDc"/>
    <property type="match status" value="1"/>
</dbReference>
<comment type="caution">
    <text evidence="6">The sequence shown here is derived from an EMBL/GenBank/DDBJ whole genome shotgun (WGS) entry which is preliminary data.</text>
</comment>
<dbReference type="PROSITE" id="PS51194">
    <property type="entry name" value="HELICASE_CTER"/>
    <property type="match status" value="1"/>
</dbReference>
<evidence type="ECO:0000256" key="2">
    <source>
        <dbReference type="ARBA" id="ARBA00022840"/>
    </source>
</evidence>
<dbReference type="Pfam" id="PF00271">
    <property type="entry name" value="Helicase_C"/>
    <property type="match status" value="1"/>
</dbReference>
<dbReference type="SMART" id="SM00490">
    <property type="entry name" value="HELICc"/>
    <property type="match status" value="1"/>
</dbReference>
<accession>A0A5D5ALA3</accession>
<evidence type="ECO:0000259" key="4">
    <source>
        <dbReference type="PROSITE" id="PS51192"/>
    </source>
</evidence>
<keyword evidence="2" id="KW-0067">ATP-binding</keyword>
<feature type="region of interest" description="Disordered" evidence="3">
    <location>
        <begin position="1"/>
        <end position="41"/>
    </location>
</feature>
<gene>
    <name evidence="6" type="ORF">FYC77_12115</name>
</gene>
<protein>
    <submittedName>
        <fullName evidence="6">DEAD/DEAH box helicase</fullName>
    </submittedName>
</protein>
<dbReference type="PANTHER" id="PTHR47957">
    <property type="entry name" value="ATP-DEPENDENT HELICASE HRQ1"/>
    <property type="match status" value="1"/>
</dbReference>
<keyword evidence="6" id="KW-0378">Hydrolase</keyword>
<evidence type="ECO:0000313" key="7">
    <source>
        <dbReference type="Proteomes" id="UP000324104"/>
    </source>
</evidence>
<dbReference type="SUPFAM" id="SSF52540">
    <property type="entry name" value="P-loop containing nucleoside triphosphate hydrolases"/>
    <property type="match status" value="1"/>
</dbReference>
<dbReference type="PROSITE" id="PS51192">
    <property type="entry name" value="HELICASE_ATP_BIND_1"/>
    <property type="match status" value="1"/>
</dbReference>